<reference evidence="5" key="2">
    <citation type="journal article" date="2019" name="Int. J. Syst. Evol. Microbiol.">
        <title>The Global Catalogue of Microorganisms (GCM) 10K type strain sequencing project: providing services to taxonomists for standard genome sequencing and annotation.</title>
        <authorList>
            <consortium name="The Broad Institute Genomics Platform"/>
            <consortium name="The Broad Institute Genome Sequencing Center for Infectious Disease"/>
            <person name="Wu L."/>
            <person name="Ma J."/>
        </authorList>
    </citation>
    <scope>NUCLEOTIDE SEQUENCE [LARGE SCALE GENOMIC DNA]</scope>
    <source>
        <strain evidence="5">JCM 4816</strain>
    </source>
</reference>
<keyword evidence="5" id="KW-1185">Reference proteome</keyword>
<accession>A0ABP6UD02</accession>
<dbReference type="Proteomes" id="UP001501455">
    <property type="component" value="Unassembled WGS sequence"/>
</dbReference>
<dbReference type="RefSeq" id="WP_345584331.1">
    <property type="nucleotide sequence ID" value="NZ_BAAAXF010000074.1"/>
</dbReference>
<feature type="domain" description="Integrase catalytic" evidence="2">
    <location>
        <begin position="129"/>
        <end position="302"/>
    </location>
</feature>
<dbReference type="Pfam" id="PF13683">
    <property type="entry name" value="rve_3"/>
    <property type="match status" value="1"/>
</dbReference>
<reference evidence="4" key="1">
    <citation type="journal article" date="2014" name="Int. J. Syst. Evol. Microbiol.">
        <title>Complete genome of a new Firmicutes species belonging to the dominant human colonic microbiota ('Ruminococcus bicirculans') reveals two chromosomes and a selective capacity to utilize plant glucans.</title>
        <authorList>
            <consortium name="NISC Comparative Sequencing Program"/>
            <person name="Wegmann U."/>
            <person name="Louis P."/>
            <person name="Goesmann A."/>
            <person name="Henrissat B."/>
            <person name="Duncan S.H."/>
            <person name="Flint H.J."/>
        </authorList>
    </citation>
    <scope>NUCLEOTIDE SEQUENCE</scope>
    <source>
        <strain evidence="4">JCM 4816</strain>
    </source>
</reference>
<dbReference type="SUPFAM" id="SSF46689">
    <property type="entry name" value="Homeodomain-like"/>
    <property type="match status" value="1"/>
</dbReference>
<gene>
    <name evidence="3" type="ORF">GCM10019016_106050</name>
    <name evidence="4" type="ORF">GCM10019016_127510</name>
</gene>
<sequence length="330" mass="37269">MLRHENAVLRRQLAGPVRYEPADRFWCAALSSLIPRRRRAQVFPVRPGTVLAWHRRLIAKKGDCSKRRGRTGRPPTPAALRKLVLRLAEENPRWGHRRIQGEPARLGHPVSPSAVRQILNAAGIDPAPRRSGPGRRAFLTAQAEGIIAADFLHLDTVLGKRLYVPAFLEHGTRRLHLTGVTAHPTGQWAVQQARDLAADFGTRMESLRFMLGDRDTTYTEAFDAVFQSEDADVLLSAPRAPRMNAHRERVIGTIRREALDHVLIVNEAHARRVLGRYQDHYNGHRPHQARDQLPPDASEEPTAERQHGHPGKLPRTRILGRAINEYRYAA</sequence>
<dbReference type="EMBL" id="BAAAXF010000074">
    <property type="protein sequence ID" value="GAA3503495.1"/>
    <property type="molecule type" value="Genomic_DNA"/>
</dbReference>
<name>A0ABP6UD02_9ACTN</name>
<dbReference type="Gene3D" id="3.30.420.10">
    <property type="entry name" value="Ribonuclease H-like superfamily/Ribonuclease H"/>
    <property type="match status" value="1"/>
</dbReference>
<comment type="caution">
    <text evidence="4">The sequence shown here is derived from an EMBL/GenBank/DDBJ whole genome shotgun (WGS) entry which is preliminary data.</text>
</comment>
<feature type="region of interest" description="Disordered" evidence="1">
    <location>
        <begin position="280"/>
        <end position="314"/>
    </location>
</feature>
<protein>
    <recommendedName>
        <fullName evidence="2">Integrase catalytic domain-containing protein</fullName>
    </recommendedName>
</protein>
<dbReference type="InterPro" id="IPR012337">
    <property type="entry name" value="RNaseH-like_sf"/>
</dbReference>
<dbReference type="PROSITE" id="PS50994">
    <property type="entry name" value="INTEGRASE"/>
    <property type="match status" value="1"/>
</dbReference>
<reference evidence="4" key="3">
    <citation type="submission" date="2023-12" db="EMBL/GenBank/DDBJ databases">
        <authorList>
            <person name="Sun Q."/>
            <person name="Inoue M."/>
        </authorList>
    </citation>
    <scope>NUCLEOTIDE SEQUENCE</scope>
    <source>
        <strain evidence="4">JCM 4816</strain>
    </source>
</reference>
<evidence type="ECO:0000256" key="1">
    <source>
        <dbReference type="SAM" id="MobiDB-lite"/>
    </source>
</evidence>
<dbReference type="SUPFAM" id="SSF53098">
    <property type="entry name" value="Ribonuclease H-like"/>
    <property type="match status" value="1"/>
</dbReference>
<dbReference type="InterPro" id="IPR009057">
    <property type="entry name" value="Homeodomain-like_sf"/>
</dbReference>
<evidence type="ECO:0000259" key="2">
    <source>
        <dbReference type="PROSITE" id="PS50994"/>
    </source>
</evidence>
<dbReference type="EMBL" id="BAAAXF010000083">
    <property type="protein sequence ID" value="GAA3505638.1"/>
    <property type="molecule type" value="Genomic_DNA"/>
</dbReference>
<dbReference type="InterPro" id="IPR001584">
    <property type="entry name" value="Integrase_cat-core"/>
</dbReference>
<organism evidence="4 5">
    <name type="scientific">Streptomyces prasinosporus</name>
    <dbReference type="NCBI Taxonomy" id="68256"/>
    <lineage>
        <taxon>Bacteria</taxon>
        <taxon>Bacillati</taxon>
        <taxon>Actinomycetota</taxon>
        <taxon>Actinomycetes</taxon>
        <taxon>Kitasatosporales</taxon>
        <taxon>Streptomycetaceae</taxon>
        <taxon>Streptomyces</taxon>
        <taxon>Streptomyces albogriseolus group</taxon>
    </lineage>
</organism>
<evidence type="ECO:0000313" key="3">
    <source>
        <dbReference type="EMBL" id="GAA3503495.1"/>
    </source>
</evidence>
<dbReference type="InterPro" id="IPR036397">
    <property type="entry name" value="RNaseH_sf"/>
</dbReference>
<evidence type="ECO:0000313" key="5">
    <source>
        <dbReference type="Proteomes" id="UP001501455"/>
    </source>
</evidence>
<evidence type="ECO:0000313" key="4">
    <source>
        <dbReference type="EMBL" id="GAA3505638.1"/>
    </source>
</evidence>
<proteinExistence type="predicted"/>